<dbReference type="GO" id="GO:0005524">
    <property type="term" value="F:ATP binding"/>
    <property type="evidence" value="ECO:0007669"/>
    <property type="project" value="InterPro"/>
</dbReference>
<proteinExistence type="inferred from homology"/>
<sequence>MLTAECKVMKDIFGEKVEKVVVSTRVVDSPCCLVINEYGWSANMERIMKTQTLRDESSFSQIQSKKTMEIYQDHAIIAELRKKRGNAADATLNDLVLMLYQPTHLTSCFLLKIQHRSQLEYIE</sequence>
<comment type="similarity">
    <text evidence="1">Belongs to the heat shock protein 90 family.</text>
</comment>
<dbReference type="GO" id="GO:0016887">
    <property type="term" value="F:ATP hydrolysis activity"/>
    <property type="evidence" value="ECO:0007669"/>
    <property type="project" value="InterPro"/>
</dbReference>
<protein>
    <submittedName>
        <fullName evidence="3">Putative Heat shock protein Hsp90</fullName>
    </submittedName>
</protein>
<dbReference type="GO" id="GO:0051082">
    <property type="term" value="F:unfolded protein binding"/>
    <property type="evidence" value="ECO:0007669"/>
    <property type="project" value="InterPro"/>
</dbReference>
<comment type="caution">
    <text evidence="3">The sequence shown here is derived from an EMBL/GenBank/DDBJ whole genome shotgun (WGS) entry which is preliminary data.</text>
</comment>
<name>A0A5J4UEA4_9EUKA</name>
<dbReference type="InterPro" id="IPR001404">
    <property type="entry name" value="Hsp90_fam"/>
</dbReference>
<dbReference type="InterPro" id="IPR037196">
    <property type="entry name" value="HSP90_C"/>
</dbReference>
<dbReference type="Proteomes" id="UP000324800">
    <property type="component" value="Unassembled WGS sequence"/>
</dbReference>
<keyword evidence="2" id="KW-0143">Chaperone</keyword>
<dbReference type="EMBL" id="SNRW01016859">
    <property type="protein sequence ID" value="KAA6368928.1"/>
    <property type="molecule type" value="Genomic_DNA"/>
</dbReference>
<dbReference type="SUPFAM" id="SSF110942">
    <property type="entry name" value="HSP90 C-terminal domain"/>
    <property type="match status" value="1"/>
</dbReference>
<evidence type="ECO:0000256" key="2">
    <source>
        <dbReference type="ARBA" id="ARBA00023186"/>
    </source>
</evidence>
<evidence type="ECO:0000313" key="4">
    <source>
        <dbReference type="Proteomes" id="UP000324800"/>
    </source>
</evidence>
<reference evidence="3 4" key="1">
    <citation type="submission" date="2019-03" db="EMBL/GenBank/DDBJ databases">
        <title>Single cell metagenomics reveals metabolic interactions within the superorganism composed of flagellate Streblomastix strix and complex community of Bacteroidetes bacteria on its surface.</title>
        <authorList>
            <person name="Treitli S.C."/>
            <person name="Kolisko M."/>
            <person name="Husnik F."/>
            <person name="Keeling P."/>
            <person name="Hampl V."/>
        </authorList>
    </citation>
    <scope>NUCLEOTIDE SEQUENCE [LARGE SCALE GENOMIC DNA]</scope>
    <source>
        <strain evidence="3">ST1C</strain>
    </source>
</reference>
<gene>
    <name evidence="3" type="ORF">EZS28_035545</name>
</gene>
<dbReference type="PANTHER" id="PTHR11528">
    <property type="entry name" value="HEAT SHOCK PROTEIN 90 FAMILY MEMBER"/>
    <property type="match status" value="1"/>
</dbReference>
<evidence type="ECO:0000313" key="3">
    <source>
        <dbReference type="EMBL" id="KAA6368928.1"/>
    </source>
</evidence>
<dbReference type="Gene3D" id="1.20.120.790">
    <property type="entry name" value="Heat shock protein 90, C-terminal domain"/>
    <property type="match status" value="1"/>
</dbReference>
<dbReference type="OrthoDB" id="28737at2759"/>
<organism evidence="3 4">
    <name type="scientific">Streblomastix strix</name>
    <dbReference type="NCBI Taxonomy" id="222440"/>
    <lineage>
        <taxon>Eukaryota</taxon>
        <taxon>Metamonada</taxon>
        <taxon>Preaxostyla</taxon>
        <taxon>Oxymonadida</taxon>
        <taxon>Streblomastigidae</taxon>
        <taxon>Streblomastix</taxon>
    </lineage>
</organism>
<dbReference type="GO" id="GO:0140662">
    <property type="term" value="F:ATP-dependent protein folding chaperone"/>
    <property type="evidence" value="ECO:0007669"/>
    <property type="project" value="InterPro"/>
</dbReference>
<evidence type="ECO:0000256" key="1">
    <source>
        <dbReference type="ARBA" id="ARBA00008239"/>
    </source>
</evidence>
<dbReference type="Pfam" id="PF00183">
    <property type="entry name" value="HSP90"/>
    <property type="match status" value="1"/>
</dbReference>
<dbReference type="AlphaFoldDB" id="A0A5J4UEA4"/>
<accession>A0A5J4UEA4</accession>
<keyword evidence="3" id="KW-0346">Stress response</keyword>